<dbReference type="PROSITE" id="PS00107">
    <property type="entry name" value="PROTEIN_KINASE_ATP"/>
    <property type="match status" value="1"/>
</dbReference>
<dbReference type="PROSITE" id="PS50003">
    <property type="entry name" value="PH_DOMAIN"/>
    <property type="match status" value="1"/>
</dbReference>
<organism evidence="13">
    <name type="scientific">Guillardia theta</name>
    <name type="common">Cryptophyte</name>
    <name type="synonym">Cryptomonas phi</name>
    <dbReference type="NCBI Taxonomy" id="55529"/>
    <lineage>
        <taxon>Eukaryota</taxon>
        <taxon>Cryptophyceae</taxon>
        <taxon>Pyrenomonadales</taxon>
        <taxon>Geminigeraceae</taxon>
        <taxon>Guillardia</taxon>
    </lineage>
</organism>
<keyword evidence="4" id="KW-0808">Transferase</keyword>
<dbReference type="SUPFAM" id="SSF56112">
    <property type="entry name" value="Protein kinase-like (PK-like)"/>
    <property type="match status" value="1"/>
</dbReference>
<dbReference type="Gene3D" id="3.30.200.20">
    <property type="entry name" value="Phosphorylase Kinase, domain 1"/>
    <property type="match status" value="2"/>
</dbReference>
<dbReference type="InterPro" id="IPR011009">
    <property type="entry name" value="Kinase-like_dom_sf"/>
</dbReference>
<evidence type="ECO:0008006" key="14">
    <source>
        <dbReference type="Google" id="ProtNLM"/>
    </source>
</evidence>
<dbReference type="PANTHER" id="PTHR24351">
    <property type="entry name" value="RIBOSOMAL PROTEIN S6 KINASE"/>
    <property type="match status" value="1"/>
</dbReference>
<dbReference type="GO" id="GO:0004674">
    <property type="term" value="F:protein serine/threonine kinase activity"/>
    <property type="evidence" value="ECO:0007669"/>
    <property type="project" value="UniProtKB-KW"/>
</dbReference>
<feature type="domain" description="PH" evidence="10">
    <location>
        <begin position="60"/>
        <end position="162"/>
    </location>
</feature>
<keyword evidence="6" id="KW-0418">Kinase</keyword>
<dbReference type="PROSITE" id="PS51285">
    <property type="entry name" value="AGC_KINASE_CTER"/>
    <property type="match status" value="1"/>
</dbReference>
<accession>A0A7S4P639</accession>
<dbReference type="SUPFAM" id="SSF50729">
    <property type="entry name" value="PH domain-like"/>
    <property type="match status" value="1"/>
</dbReference>
<dbReference type="FunFam" id="1.10.510.10:FF:000008">
    <property type="entry name" value="Non-specific serine/threonine protein kinase"/>
    <property type="match status" value="1"/>
</dbReference>
<dbReference type="EMBL" id="HBKN01037837">
    <property type="protein sequence ID" value="CAE2324943.1"/>
    <property type="molecule type" value="Transcribed_RNA"/>
</dbReference>
<dbReference type="InterPro" id="IPR008271">
    <property type="entry name" value="Ser/Thr_kinase_AS"/>
</dbReference>
<evidence type="ECO:0000256" key="7">
    <source>
        <dbReference type="ARBA" id="ARBA00022840"/>
    </source>
</evidence>
<protein>
    <recommendedName>
        <fullName evidence="14">Non-specific serine/threonine protein kinase</fullName>
    </recommendedName>
</protein>
<evidence type="ECO:0000256" key="8">
    <source>
        <dbReference type="PROSITE-ProRule" id="PRU10141"/>
    </source>
</evidence>
<name>A0A7S4P639_GUITH</name>
<proteinExistence type="inferred from homology"/>
<reference evidence="13" key="1">
    <citation type="submission" date="2021-01" db="EMBL/GenBank/DDBJ databases">
        <authorList>
            <person name="Corre E."/>
            <person name="Pelletier E."/>
            <person name="Niang G."/>
            <person name="Scheremetjew M."/>
            <person name="Finn R."/>
            <person name="Kale V."/>
            <person name="Holt S."/>
            <person name="Cochrane G."/>
            <person name="Meng A."/>
            <person name="Brown T."/>
            <person name="Cohen L."/>
        </authorList>
    </citation>
    <scope>NUCLEOTIDE SEQUENCE</scope>
    <source>
        <strain evidence="13">CCMP 2712</strain>
    </source>
</reference>
<dbReference type="PROSITE" id="PS00108">
    <property type="entry name" value="PROTEIN_KINASE_ST"/>
    <property type="match status" value="1"/>
</dbReference>
<dbReference type="Pfam" id="PF00169">
    <property type="entry name" value="PH"/>
    <property type="match status" value="1"/>
</dbReference>
<dbReference type="InterPro" id="IPR001849">
    <property type="entry name" value="PH_domain"/>
</dbReference>
<evidence type="ECO:0000256" key="2">
    <source>
        <dbReference type="ARBA" id="ARBA00022527"/>
    </source>
</evidence>
<evidence type="ECO:0000256" key="1">
    <source>
        <dbReference type="ARBA" id="ARBA00006935"/>
    </source>
</evidence>
<evidence type="ECO:0000259" key="11">
    <source>
        <dbReference type="PROSITE" id="PS50011"/>
    </source>
</evidence>
<feature type="binding site" evidence="8">
    <location>
        <position position="202"/>
    </location>
    <ligand>
        <name>ATP</name>
        <dbReference type="ChEBI" id="CHEBI:30616"/>
    </ligand>
</feature>
<dbReference type="PROSITE" id="PS50011">
    <property type="entry name" value="PROTEIN_KINASE_DOM"/>
    <property type="match status" value="1"/>
</dbReference>
<keyword evidence="2" id="KW-0723">Serine/threonine-protein kinase</keyword>
<dbReference type="AlphaFoldDB" id="A0A7S4P639"/>
<evidence type="ECO:0000256" key="6">
    <source>
        <dbReference type="ARBA" id="ARBA00022777"/>
    </source>
</evidence>
<evidence type="ECO:0000256" key="5">
    <source>
        <dbReference type="ARBA" id="ARBA00022741"/>
    </source>
</evidence>
<feature type="domain" description="Protein kinase" evidence="11">
    <location>
        <begin position="173"/>
        <end position="472"/>
    </location>
</feature>
<evidence type="ECO:0000256" key="3">
    <source>
        <dbReference type="ARBA" id="ARBA00022553"/>
    </source>
</evidence>
<evidence type="ECO:0000256" key="4">
    <source>
        <dbReference type="ARBA" id="ARBA00022679"/>
    </source>
</evidence>
<dbReference type="SMART" id="SM00233">
    <property type="entry name" value="PH"/>
    <property type="match status" value="1"/>
</dbReference>
<dbReference type="SMART" id="SM00220">
    <property type="entry name" value="S_TKc"/>
    <property type="match status" value="1"/>
</dbReference>
<feature type="compositionally biased region" description="Basic and acidic residues" evidence="9">
    <location>
        <begin position="12"/>
        <end position="25"/>
    </location>
</feature>
<dbReference type="SMART" id="SM00133">
    <property type="entry name" value="S_TK_X"/>
    <property type="match status" value="1"/>
</dbReference>
<dbReference type="InterPro" id="IPR045270">
    <property type="entry name" value="STKc_AGC"/>
</dbReference>
<feature type="region of interest" description="Disordered" evidence="9">
    <location>
        <begin position="761"/>
        <end position="788"/>
    </location>
</feature>
<keyword evidence="7 8" id="KW-0067">ATP-binding</keyword>
<dbReference type="Pfam" id="PF00069">
    <property type="entry name" value="Pkinase"/>
    <property type="match status" value="1"/>
</dbReference>
<comment type="similarity">
    <text evidence="1">Belongs to the protein kinase superfamily. AGC Ser/Thr protein kinase family. RAC subfamily.</text>
</comment>
<feature type="compositionally biased region" description="Polar residues" evidence="9">
    <location>
        <begin position="26"/>
        <end position="53"/>
    </location>
</feature>
<dbReference type="CDD" id="cd00821">
    <property type="entry name" value="PH"/>
    <property type="match status" value="1"/>
</dbReference>
<sequence>MDFHVGWGGFDPRNRRSNEGRRSQEEGTQTTSPLTKMMSSPKLTSASGGSHSNEFPRDRPALFKGYLSKLGKNRIMKRWQQRYFVLYEGLLVYWADEKDFINKRRPKGVIELAECSLATAEQHTRRLNTIGIFHPQRREYFLEAPSRPVLLEWVKRIEGFLGVGEEGVAISDFECLSIVGKGAYGKVLQVRKVDTGKIYAMKIITKDSLKSKERNRAEFERELQERENLRGIINVDKSVYKRWLVQSTKAERRGLEVVNHPFIVKLHYAFQTADRLCLVMDFINGGELFSYIAREKVFSEPRARFYAAEIILALEYLHEMSIIYRDLKPENILLDDKGHIRLTDFGHSKDEHSRNDRAFSMVGSPYYMAPEILLNKGHGKEADWWSLGILVYEMLVGLPPFYQENTKKAYEALLTKPLEFPENISREAKSMIRGLLHVDSSKRLGIGQLDKDINAGDEATRIAMKWKDVEWLKPVRWQRLLSMEEDPPFKPRVRDIYDISNFSSNFTSEVMDYLRSDEDASGGSKQDIFSDFQYVAPVWSMLTTEGTPSKKTTPTVKEGEKFLEGDEQRGVGEQETSKRALDHRRPPKLDIGQAAVQFRGNVHVLEKEEEKTSVKEALLLRTDKDDNKEDVHFCQLSTGREAMAEVPRSVSEKLSKLEQRNKTLQLLRNKNESDPAFSSSVALASRLCSNCKWDMKLLSKLLCDAIAQRDSIEECFTPKGMPSVMKQQKRLEELNTAFNKFMLIIAGKRHSYSFPLLLSANSSDGERSRVSSGHARIRTSSQGSRGSGGALDAFDFEAQAVVKELAAQQAELEADAARRKFELPEETKKREMVDKAGEEQEKDRLFPLPSAMAVGKKASSKRNQTRVHSENDLALWLKQQAELVSSGAMGDETASREEHEHATIGTSKEDRKLEG</sequence>
<gene>
    <name evidence="13" type="ORF">GTHE00462_LOCUS29647</name>
</gene>
<dbReference type="Gene3D" id="2.30.29.30">
    <property type="entry name" value="Pleckstrin-homology domain (PH domain)/Phosphotyrosine-binding domain (PTB)"/>
    <property type="match status" value="1"/>
</dbReference>
<dbReference type="Gene3D" id="1.10.510.10">
    <property type="entry name" value="Transferase(Phosphotransferase) domain 1"/>
    <property type="match status" value="1"/>
</dbReference>
<feature type="domain" description="AGC-kinase C-terminal" evidence="12">
    <location>
        <begin position="473"/>
        <end position="544"/>
    </location>
</feature>
<feature type="region of interest" description="Disordered" evidence="9">
    <location>
        <begin position="1"/>
        <end position="56"/>
    </location>
</feature>
<dbReference type="InterPro" id="IPR000961">
    <property type="entry name" value="AGC-kinase_C"/>
</dbReference>
<evidence type="ECO:0000313" key="13">
    <source>
        <dbReference type="EMBL" id="CAE2324943.1"/>
    </source>
</evidence>
<keyword evidence="5 8" id="KW-0547">Nucleotide-binding</keyword>
<evidence type="ECO:0000259" key="12">
    <source>
        <dbReference type="PROSITE" id="PS51285"/>
    </source>
</evidence>
<dbReference type="InterPro" id="IPR000719">
    <property type="entry name" value="Prot_kinase_dom"/>
</dbReference>
<dbReference type="InterPro" id="IPR017441">
    <property type="entry name" value="Protein_kinase_ATP_BS"/>
</dbReference>
<feature type="region of interest" description="Disordered" evidence="9">
    <location>
        <begin position="885"/>
        <end position="915"/>
    </location>
</feature>
<dbReference type="CDD" id="cd05123">
    <property type="entry name" value="STKc_AGC"/>
    <property type="match status" value="1"/>
</dbReference>
<feature type="compositionally biased region" description="Basic and acidic residues" evidence="9">
    <location>
        <begin position="893"/>
        <end position="915"/>
    </location>
</feature>
<evidence type="ECO:0000256" key="9">
    <source>
        <dbReference type="SAM" id="MobiDB-lite"/>
    </source>
</evidence>
<dbReference type="GO" id="GO:0005524">
    <property type="term" value="F:ATP binding"/>
    <property type="evidence" value="ECO:0007669"/>
    <property type="project" value="UniProtKB-UniRule"/>
</dbReference>
<dbReference type="InterPro" id="IPR011993">
    <property type="entry name" value="PH-like_dom_sf"/>
</dbReference>
<keyword evidence="3" id="KW-0597">Phosphoprotein</keyword>
<evidence type="ECO:0000259" key="10">
    <source>
        <dbReference type="PROSITE" id="PS50003"/>
    </source>
</evidence>